<gene>
    <name evidence="1" type="ORF">HCZ30_08020</name>
</gene>
<dbReference type="EMBL" id="JAATOP010000004">
    <property type="protein sequence ID" value="NIY72382.1"/>
    <property type="molecule type" value="Genomic_DNA"/>
</dbReference>
<evidence type="ECO:0000313" key="2">
    <source>
        <dbReference type="Proteomes" id="UP000709466"/>
    </source>
</evidence>
<comment type="caution">
    <text evidence="1">The sequence shown here is derived from an EMBL/GenBank/DDBJ whole genome shotgun (WGS) entry which is preliminary data.</text>
</comment>
<reference evidence="1 2" key="1">
    <citation type="submission" date="2020-03" db="EMBL/GenBank/DDBJ databases">
        <title>Bacterial isolates of synthetic phycosphere.</title>
        <authorList>
            <person name="Fu H."/>
            <person name="Moran M.A."/>
        </authorList>
    </citation>
    <scope>NUCLEOTIDE SEQUENCE [LARGE SCALE GENOMIC DNA]</scope>
    <source>
        <strain evidence="1 2">HF1</strain>
    </source>
</reference>
<keyword evidence="2" id="KW-1185">Reference proteome</keyword>
<evidence type="ECO:0000313" key="1">
    <source>
        <dbReference type="EMBL" id="NIY72382.1"/>
    </source>
</evidence>
<sequence>MTDKHDHLDDFELDALFASARKADPEPSPDFMARLFGDIDMVSAEVPPADAVRGGLFASIWDAVGGWIGASGLAAATAAGVWVGVVSPSSLDNVTNAFFGDSVSVSLFASEDVLGVDG</sequence>
<name>A0ABX0VWA5_9RHOB</name>
<accession>A0ABX0VWA5</accession>
<proteinExistence type="predicted"/>
<dbReference type="Proteomes" id="UP000709466">
    <property type="component" value="Unassembled WGS sequence"/>
</dbReference>
<evidence type="ECO:0008006" key="3">
    <source>
        <dbReference type="Google" id="ProtNLM"/>
    </source>
</evidence>
<protein>
    <recommendedName>
        <fullName evidence="3">Dihydroorotate dehydrogenase</fullName>
    </recommendedName>
</protein>
<dbReference type="RefSeq" id="WP_167637761.1">
    <property type="nucleotide sequence ID" value="NZ_JAATOP010000004.1"/>
</dbReference>
<organism evidence="1 2">
    <name type="scientific">Marivivens donghaensis</name>
    <dbReference type="NCBI Taxonomy" id="1699413"/>
    <lineage>
        <taxon>Bacteria</taxon>
        <taxon>Pseudomonadati</taxon>
        <taxon>Pseudomonadota</taxon>
        <taxon>Alphaproteobacteria</taxon>
        <taxon>Rhodobacterales</taxon>
        <taxon>Paracoccaceae</taxon>
        <taxon>Marivivens group</taxon>
        <taxon>Marivivens</taxon>
    </lineage>
</organism>